<dbReference type="Proteomes" id="UP001303222">
    <property type="component" value="Unassembled WGS sequence"/>
</dbReference>
<dbReference type="InterPro" id="IPR005627">
    <property type="entry name" value="CutC-like"/>
</dbReference>
<dbReference type="AlphaFoldDB" id="A0AAN6SJ97"/>
<name>A0AAN6SJ97_9PEZI</name>
<comment type="caution">
    <text evidence="3">The sequence shown here is derived from an EMBL/GenBank/DDBJ whole genome shotgun (WGS) entry which is preliminary data.</text>
</comment>
<evidence type="ECO:0000313" key="4">
    <source>
        <dbReference type="Proteomes" id="UP001303222"/>
    </source>
</evidence>
<comment type="similarity">
    <text evidence="1">Belongs to the CutC family.</text>
</comment>
<dbReference type="Pfam" id="PF03932">
    <property type="entry name" value="CutC"/>
    <property type="match status" value="1"/>
</dbReference>
<evidence type="ECO:0000313" key="3">
    <source>
        <dbReference type="EMBL" id="KAK3955368.1"/>
    </source>
</evidence>
<dbReference type="PANTHER" id="PTHR12598">
    <property type="entry name" value="COPPER HOMEOSTASIS PROTEIN CUTC"/>
    <property type="match status" value="1"/>
</dbReference>
<evidence type="ECO:0000256" key="2">
    <source>
        <dbReference type="ARBA" id="ARBA00019014"/>
    </source>
</evidence>
<proteinExistence type="inferred from homology"/>
<dbReference type="PANTHER" id="PTHR12598:SF0">
    <property type="entry name" value="COPPER HOMEOSTASIS PROTEIN CUTC HOMOLOG"/>
    <property type="match status" value="1"/>
</dbReference>
<protein>
    <recommendedName>
        <fullName evidence="2">Copper homeostasis protein cutC homolog</fullName>
    </recommendedName>
</protein>
<reference evidence="3" key="1">
    <citation type="journal article" date="2023" name="Mol. Phylogenet. Evol.">
        <title>Genome-scale phylogeny and comparative genomics of the fungal order Sordariales.</title>
        <authorList>
            <person name="Hensen N."/>
            <person name="Bonometti L."/>
            <person name="Westerberg I."/>
            <person name="Brannstrom I.O."/>
            <person name="Guillou S."/>
            <person name="Cros-Aarteil S."/>
            <person name="Calhoun S."/>
            <person name="Haridas S."/>
            <person name="Kuo A."/>
            <person name="Mondo S."/>
            <person name="Pangilinan J."/>
            <person name="Riley R."/>
            <person name="LaButti K."/>
            <person name="Andreopoulos B."/>
            <person name="Lipzen A."/>
            <person name="Chen C."/>
            <person name="Yan M."/>
            <person name="Daum C."/>
            <person name="Ng V."/>
            <person name="Clum A."/>
            <person name="Steindorff A."/>
            <person name="Ohm R.A."/>
            <person name="Martin F."/>
            <person name="Silar P."/>
            <person name="Natvig D.O."/>
            <person name="Lalanne C."/>
            <person name="Gautier V."/>
            <person name="Ament-Velasquez S.L."/>
            <person name="Kruys A."/>
            <person name="Hutchinson M.I."/>
            <person name="Powell A.J."/>
            <person name="Barry K."/>
            <person name="Miller A.N."/>
            <person name="Grigoriev I.V."/>
            <person name="Debuchy R."/>
            <person name="Gladieux P."/>
            <person name="Hiltunen Thoren M."/>
            <person name="Johannesson H."/>
        </authorList>
    </citation>
    <scope>NUCLEOTIDE SEQUENCE</scope>
    <source>
        <strain evidence="3">CBS 626.80</strain>
    </source>
</reference>
<sequence>MPFQLEIPIFTADIEEHDYRSFGQAAWSELIDICEGIDVARAQRIRLELNAVGSYGAGGLTPNVENTINFLHYLRKSKRLKEDQQPAIRIMIRPRASRPDHGSGFQMPEIQDFQYSHDELLAMLQSIEDFKGMGQDLFSPERGDGFVFGVQRRCKDRLHGLALDVEANKKLINAAHPFPCFLHRAFDAVLSTRQDPDIYGAPENEVPPCSVEDLVAAVKGLGFKGVLTSGGWGDATGNLKTLKELGRAALKDKDEDRFELIVGGGIRSDRVWDICLAMKDVAQHRDFWLHSSCFGIHGRFSEMQARNMLRAMRKVDAEFVIDMP</sequence>
<dbReference type="SUPFAM" id="SSF110395">
    <property type="entry name" value="CutC-like"/>
    <property type="match status" value="1"/>
</dbReference>
<evidence type="ECO:0000256" key="1">
    <source>
        <dbReference type="ARBA" id="ARBA00007768"/>
    </source>
</evidence>
<dbReference type="EMBL" id="MU859077">
    <property type="protein sequence ID" value="KAK3955368.1"/>
    <property type="molecule type" value="Genomic_DNA"/>
</dbReference>
<organism evidence="3 4">
    <name type="scientific">Pseudoneurospora amorphoporcata</name>
    <dbReference type="NCBI Taxonomy" id="241081"/>
    <lineage>
        <taxon>Eukaryota</taxon>
        <taxon>Fungi</taxon>
        <taxon>Dikarya</taxon>
        <taxon>Ascomycota</taxon>
        <taxon>Pezizomycotina</taxon>
        <taxon>Sordariomycetes</taxon>
        <taxon>Sordariomycetidae</taxon>
        <taxon>Sordariales</taxon>
        <taxon>Sordariaceae</taxon>
        <taxon>Pseudoneurospora</taxon>
    </lineage>
</organism>
<dbReference type="GO" id="GO:0005507">
    <property type="term" value="F:copper ion binding"/>
    <property type="evidence" value="ECO:0007669"/>
    <property type="project" value="TreeGrafter"/>
</dbReference>
<dbReference type="InterPro" id="IPR036822">
    <property type="entry name" value="CutC-like_dom_sf"/>
</dbReference>
<reference evidence="3" key="2">
    <citation type="submission" date="2023-06" db="EMBL/GenBank/DDBJ databases">
        <authorList>
            <consortium name="Lawrence Berkeley National Laboratory"/>
            <person name="Mondo S.J."/>
            <person name="Hensen N."/>
            <person name="Bonometti L."/>
            <person name="Westerberg I."/>
            <person name="Brannstrom I.O."/>
            <person name="Guillou S."/>
            <person name="Cros-Aarteil S."/>
            <person name="Calhoun S."/>
            <person name="Haridas S."/>
            <person name="Kuo A."/>
            <person name="Pangilinan J."/>
            <person name="Riley R."/>
            <person name="Labutti K."/>
            <person name="Andreopoulos B."/>
            <person name="Lipzen A."/>
            <person name="Chen C."/>
            <person name="Yanf M."/>
            <person name="Daum C."/>
            <person name="Ng V."/>
            <person name="Clum A."/>
            <person name="Steindorff A."/>
            <person name="Ohm R."/>
            <person name="Martin F."/>
            <person name="Silar P."/>
            <person name="Natvig D."/>
            <person name="Lalanne C."/>
            <person name="Gautier V."/>
            <person name="Ament-Velasquez S.L."/>
            <person name="Kruys A."/>
            <person name="Hutchinson M.I."/>
            <person name="Powell A.J."/>
            <person name="Barry K."/>
            <person name="Miller A.N."/>
            <person name="Grigoriev I.V."/>
            <person name="Debuchy R."/>
            <person name="Gladieux P."/>
            <person name="Thoren M.H."/>
            <person name="Johannesson H."/>
        </authorList>
    </citation>
    <scope>NUCLEOTIDE SEQUENCE</scope>
    <source>
        <strain evidence="3">CBS 626.80</strain>
    </source>
</reference>
<accession>A0AAN6SJ97</accession>
<gene>
    <name evidence="3" type="ORF">QBC32DRAFT_333740</name>
</gene>
<dbReference type="Gene3D" id="3.20.20.380">
    <property type="entry name" value="Copper homeostasis (CutC) domain"/>
    <property type="match status" value="1"/>
</dbReference>
<keyword evidence="4" id="KW-1185">Reference proteome</keyword>